<dbReference type="OrthoDB" id="1327988at2759"/>
<dbReference type="AlphaFoldDB" id="A0A9P1E3A3"/>
<keyword evidence="2" id="KW-1185">Reference proteome</keyword>
<dbReference type="Proteomes" id="UP001152484">
    <property type="component" value="Unassembled WGS sequence"/>
</dbReference>
<comment type="caution">
    <text evidence="1">The sequence shown here is derived from an EMBL/GenBank/DDBJ whole genome shotgun (WGS) entry which is preliminary data.</text>
</comment>
<accession>A0A9P1E3A3</accession>
<reference evidence="1" key="1">
    <citation type="submission" date="2022-07" db="EMBL/GenBank/DDBJ databases">
        <authorList>
            <person name="Macas J."/>
            <person name="Novak P."/>
            <person name="Neumann P."/>
        </authorList>
    </citation>
    <scope>NUCLEOTIDE SEQUENCE</scope>
</reference>
<evidence type="ECO:0000313" key="1">
    <source>
        <dbReference type="EMBL" id="CAH9075269.1"/>
    </source>
</evidence>
<sequence>MRIPNFFTQLSKIRFVGSTLKLLKNRMVNGATTLRTQEIASEAVHFFENLYKFVPTESYTEILEAIPVSLDALDNEALMVLPDELEVRNAIWSLIPDAAPGPDGFAGLFTKDVEILLNVMWYLRL</sequence>
<name>A0A9P1E3A3_CUSEU</name>
<dbReference type="EMBL" id="CAMAPE010000009">
    <property type="protein sequence ID" value="CAH9075269.1"/>
    <property type="molecule type" value="Genomic_DNA"/>
</dbReference>
<protein>
    <submittedName>
        <fullName evidence="1">Uncharacterized protein</fullName>
    </submittedName>
</protein>
<evidence type="ECO:0000313" key="2">
    <source>
        <dbReference type="Proteomes" id="UP001152484"/>
    </source>
</evidence>
<proteinExistence type="predicted"/>
<organism evidence="1 2">
    <name type="scientific">Cuscuta europaea</name>
    <name type="common">European dodder</name>
    <dbReference type="NCBI Taxonomy" id="41803"/>
    <lineage>
        <taxon>Eukaryota</taxon>
        <taxon>Viridiplantae</taxon>
        <taxon>Streptophyta</taxon>
        <taxon>Embryophyta</taxon>
        <taxon>Tracheophyta</taxon>
        <taxon>Spermatophyta</taxon>
        <taxon>Magnoliopsida</taxon>
        <taxon>eudicotyledons</taxon>
        <taxon>Gunneridae</taxon>
        <taxon>Pentapetalae</taxon>
        <taxon>asterids</taxon>
        <taxon>lamiids</taxon>
        <taxon>Solanales</taxon>
        <taxon>Convolvulaceae</taxon>
        <taxon>Cuscuteae</taxon>
        <taxon>Cuscuta</taxon>
        <taxon>Cuscuta subgen. Cuscuta</taxon>
    </lineage>
</organism>
<gene>
    <name evidence="1" type="ORF">CEURO_LOCUS5553</name>
</gene>